<dbReference type="PANTHER" id="PTHR31126">
    <property type="entry name" value="TYROSINE-PROTEIN PHOSPHATASE"/>
    <property type="match status" value="1"/>
</dbReference>
<evidence type="ECO:0000256" key="1">
    <source>
        <dbReference type="ARBA" id="ARBA00009580"/>
    </source>
</evidence>
<dbReference type="PANTHER" id="PTHR31126:SF1">
    <property type="entry name" value="TYROSINE SPECIFIC PROTEIN PHOSPHATASES DOMAIN-CONTAINING PROTEIN"/>
    <property type="match status" value="1"/>
</dbReference>
<reference evidence="4 5" key="1">
    <citation type="submission" date="2019-01" db="EMBL/GenBank/DDBJ databases">
        <authorList>
            <person name="Li J."/>
        </authorList>
    </citation>
    <scope>NUCLEOTIDE SEQUENCE [LARGE SCALE GENOMIC DNA]</scope>
    <source>
        <strain evidence="4 5">CGMCC 4.7180</strain>
    </source>
</reference>
<keyword evidence="5" id="KW-1185">Reference proteome</keyword>
<comment type="caution">
    <text evidence="4">The sequence shown here is derived from an EMBL/GenBank/DDBJ whole genome shotgun (WGS) entry which is preliminary data.</text>
</comment>
<evidence type="ECO:0000256" key="2">
    <source>
        <dbReference type="SAM" id="MobiDB-lite"/>
    </source>
</evidence>
<dbReference type="OrthoDB" id="1188001at2"/>
<dbReference type="InterPro" id="IPR029021">
    <property type="entry name" value="Prot-tyrosine_phosphatase-like"/>
</dbReference>
<accession>A0A4Q2JHQ7</accession>
<dbReference type="InterPro" id="IPR026893">
    <property type="entry name" value="Tyr/Ser_Pase_IphP-type"/>
</dbReference>
<dbReference type="Gene3D" id="3.90.190.10">
    <property type="entry name" value="Protein tyrosine phosphatase superfamily"/>
    <property type="match status" value="1"/>
</dbReference>
<evidence type="ECO:0000313" key="5">
    <source>
        <dbReference type="Proteomes" id="UP000292881"/>
    </source>
</evidence>
<protein>
    <submittedName>
        <fullName evidence="4">Tyrosine-protein phosphatase</fullName>
    </submittedName>
</protein>
<feature type="region of interest" description="Disordered" evidence="2">
    <location>
        <begin position="1"/>
        <end position="36"/>
    </location>
</feature>
<name>A0A4Q2JHQ7_9MICO</name>
<feature type="domain" description="Tyrosine specific protein phosphatases" evidence="3">
    <location>
        <begin position="188"/>
        <end position="235"/>
    </location>
</feature>
<dbReference type="AlphaFoldDB" id="A0A4Q2JHQ7"/>
<dbReference type="PROSITE" id="PS50056">
    <property type="entry name" value="TYR_PHOSPHATASE_2"/>
    <property type="match status" value="1"/>
</dbReference>
<dbReference type="GO" id="GO:0004721">
    <property type="term" value="F:phosphoprotein phosphatase activity"/>
    <property type="evidence" value="ECO:0007669"/>
    <property type="project" value="InterPro"/>
</dbReference>
<feature type="compositionally biased region" description="Basic residues" evidence="2">
    <location>
        <begin position="15"/>
        <end position="36"/>
    </location>
</feature>
<dbReference type="InterPro" id="IPR016130">
    <property type="entry name" value="Tyr_Pase_AS"/>
</dbReference>
<dbReference type="SUPFAM" id="SSF52799">
    <property type="entry name" value="(Phosphotyrosine protein) phosphatases II"/>
    <property type="match status" value="1"/>
</dbReference>
<organism evidence="4 5">
    <name type="scientific">Agromyces binzhouensis</name>
    <dbReference type="NCBI Taxonomy" id="1817495"/>
    <lineage>
        <taxon>Bacteria</taxon>
        <taxon>Bacillati</taxon>
        <taxon>Actinomycetota</taxon>
        <taxon>Actinomycetes</taxon>
        <taxon>Micrococcales</taxon>
        <taxon>Microbacteriaceae</taxon>
        <taxon>Agromyces</taxon>
    </lineage>
</organism>
<evidence type="ECO:0000259" key="3">
    <source>
        <dbReference type="PROSITE" id="PS50056"/>
    </source>
</evidence>
<proteinExistence type="inferred from homology"/>
<sequence>MRSPGRRPAAPPSRPRARRRPRRRARGGRRRRSRSWTCRKHSKYLHDEKVLSPDRAEVRPPHGVLTARRARLRRVEISTRIPVPGTYNFRDVGGLPARGGTVRSGRLFRSDGLHRLGHDGRAALRRLEVGVIVDLRDENEARAMPDDLDGLDVEVLRLPVFEGSGASQNGRGISLEALYQRIVTTHSGVVVEALREISSVGDRAVVVHCTAGKDRTGVVVALALLAAGVDREAVIADYALTEGHLAGEWLEEMVALIGDYGVPDTPELRVLMGGSPREALESALEEVERSHGTVREYLLASGLAHDELAALQAWLIARD</sequence>
<evidence type="ECO:0000313" key="4">
    <source>
        <dbReference type="EMBL" id="RXZ46009.1"/>
    </source>
</evidence>
<gene>
    <name evidence="4" type="ORF">ESO86_12150</name>
</gene>
<dbReference type="Proteomes" id="UP000292881">
    <property type="component" value="Unassembled WGS sequence"/>
</dbReference>
<dbReference type="PROSITE" id="PS00383">
    <property type="entry name" value="TYR_PHOSPHATASE_1"/>
    <property type="match status" value="1"/>
</dbReference>
<dbReference type="EMBL" id="SDPL01000262">
    <property type="protein sequence ID" value="RXZ46009.1"/>
    <property type="molecule type" value="Genomic_DNA"/>
</dbReference>
<dbReference type="Pfam" id="PF13350">
    <property type="entry name" value="Y_phosphatase3"/>
    <property type="match status" value="1"/>
</dbReference>
<comment type="similarity">
    <text evidence="1">Belongs to the protein-tyrosine phosphatase family.</text>
</comment>
<dbReference type="InterPro" id="IPR000387">
    <property type="entry name" value="Tyr_Pase_dom"/>
</dbReference>